<proteinExistence type="predicted"/>
<evidence type="ECO:0000313" key="4">
    <source>
        <dbReference type="Proteomes" id="UP001152607"/>
    </source>
</evidence>
<keyword evidence="2" id="KW-0472">Membrane</keyword>
<feature type="transmembrane region" description="Helical" evidence="2">
    <location>
        <begin position="235"/>
        <end position="252"/>
    </location>
</feature>
<accession>A0A9W4U412</accession>
<sequence length="777" mass="86811">MAYNPNQSPNPFVDPYDPYDAPRDPIPLVDFPRQSEDMSNARSFRPSASPDISPPESPAIGYGASSRGVGREQYAPVGGSGLGLDTPEFQPQTAGNSLYSLGSLSQYKTQDADTQRLVDRRAGELAKWHIHWATPALAIVLFVAGVMAALGHHFFYASLDGQPAENQLLMIRYGTALAFFVKSTLVGCVVLCYRQRIWRTFRRKAMTLRAIDGLFAATEDLTSFWNWEMIRMGKLATFMALCSWLLPLASVLSPSSLTSEVREVFNTTQCDNVATLNFDREAKHDFRREDTYAGASLVYWNTTDIEGKKDGWFDYYDQPSKNAKRLAVTAVYLKKPATDPLASLNSCGERWNCTYSLNFVAPGYKCDEIKNPNNPTVNAPFNYSTLAPQGDMIYYASTDLNDYMNPQIDTNENGIPIPEPPYPKSLGVFQSEPVLWIGHSVNTTEPYPSGSPHAKWVNVHQPHIFKCVVYQTNYTFELHYNDTVQTHKRLQRDFLHPIIETTVSIDPTNSSKVTASPESNFVVPSDREKYKYTATYHSLGALFRNFLRGHIIKTKYPVTKSDISESRLMDAITSYPISDLQTKVPEVFEDMLITLLSEPFLVVRDSTSVPCTKSRSVIVFAYHREGLWVGYAFAVVITLAFLGVGGWSIFQNGVASDTLFSRIMVTTRNPTLDQLSVGACLGGDPFPKELTKTKLRFGVLNEENPREGPYGVVGHCCFGSAGEVREIEKRGTYAGLKKYRDGGVLNERREKEEVGGFDEKEPLLEGQEESGDDVGHE</sequence>
<dbReference type="EMBL" id="CAOQHR010000001">
    <property type="protein sequence ID" value="CAI6275134.1"/>
    <property type="molecule type" value="Genomic_DNA"/>
</dbReference>
<dbReference type="AlphaFoldDB" id="A0A9W4U412"/>
<organism evidence="3 4">
    <name type="scientific">Periconia digitata</name>
    <dbReference type="NCBI Taxonomy" id="1303443"/>
    <lineage>
        <taxon>Eukaryota</taxon>
        <taxon>Fungi</taxon>
        <taxon>Dikarya</taxon>
        <taxon>Ascomycota</taxon>
        <taxon>Pezizomycotina</taxon>
        <taxon>Dothideomycetes</taxon>
        <taxon>Pleosporomycetidae</taxon>
        <taxon>Pleosporales</taxon>
        <taxon>Massarineae</taxon>
        <taxon>Periconiaceae</taxon>
        <taxon>Periconia</taxon>
    </lineage>
</organism>
<evidence type="ECO:0000313" key="3">
    <source>
        <dbReference type="EMBL" id="CAI6275134.1"/>
    </source>
</evidence>
<comment type="caution">
    <text evidence="3">The sequence shown here is derived from an EMBL/GenBank/DDBJ whole genome shotgun (WGS) entry which is preliminary data.</text>
</comment>
<evidence type="ECO:0000256" key="2">
    <source>
        <dbReference type="SAM" id="Phobius"/>
    </source>
</evidence>
<feature type="compositionally biased region" description="Acidic residues" evidence="1">
    <location>
        <begin position="766"/>
        <end position="777"/>
    </location>
</feature>
<feature type="transmembrane region" description="Helical" evidence="2">
    <location>
        <begin position="170"/>
        <end position="193"/>
    </location>
</feature>
<feature type="compositionally biased region" description="Basic and acidic residues" evidence="1">
    <location>
        <begin position="745"/>
        <end position="763"/>
    </location>
</feature>
<keyword evidence="4" id="KW-1185">Reference proteome</keyword>
<protein>
    <submittedName>
        <fullName evidence="3">Uncharacterized protein</fullName>
    </submittedName>
</protein>
<feature type="transmembrane region" description="Helical" evidence="2">
    <location>
        <begin position="130"/>
        <end position="150"/>
    </location>
</feature>
<dbReference type="Proteomes" id="UP001152607">
    <property type="component" value="Unassembled WGS sequence"/>
</dbReference>
<dbReference type="OrthoDB" id="5340195at2759"/>
<feature type="region of interest" description="Disordered" evidence="1">
    <location>
        <begin position="1"/>
        <end position="65"/>
    </location>
</feature>
<evidence type="ECO:0000256" key="1">
    <source>
        <dbReference type="SAM" id="MobiDB-lite"/>
    </source>
</evidence>
<keyword evidence="2" id="KW-0812">Transmembrane</keyword>
<feature type="transmembrane region" description="Helical" evidence="2">
    <location>
        <begin position="628"/>
        <end position="650"/>
    </location>
</feature>
<gene>
    <name evidence="3" type="ORF">PDIGIT_LOCUS1884</name>
</gene>
<reference evidence="3" key="1">
    <citation type="submission" date="2023-01" db="EMBL/GenBank/DDBJ databases">
        <authorList>
            <person name="Van Ghelder C."/>
            <person name="Rancurel C."/>
        </authorList>
    </citation>
    <scope>NUCLEOTIDE SEQUENCE</scope>
    <source>
        <strain evidence="3">CNCM I-4278</strain>
    </source>
</reference>
<dbReference type="PANTHER" id="PTHR35041:SF3">
    <property type="entry name" value="FORMYLMETHIONINE DEFORMYLASE-LIKE PROTEIN"/>
    <property type="match status" value="1"/>
</dbReference>
<feature type="compositionally biased region" description="Polar residues" evidence="1">
    <location>
        <begin position="1"/>
        <end position="10"/>
    </location>
</feature>
<keyword evidence="2" id="KW-1133">Transmembrane helix</keyword>
<dbReference type="PANTHER" id="PTHR35041">
    <property type="entry name" value="MEDIATOR OF RNA POLYMERASE II TRANSCRIPTION SUBUNIT 1"/>
    <property type="match status" value="1"/>
</dbReference>
<feature type="region of interest" description="Disordered" evidence="1">
    <location>
        <begin position="745"/>
        <end position="777"/>
    </location>
</feature>
<name>A0A9W4U412_9PLEO</name>